<dbReference type="InterPro" id="IPR050682">
    <property type="entry name" value="ModA/WtpA"/>
</dbReference>
<dbReference type="PIRSF" id="PIRSF004846">
    <property type="entry name" value="ModA"/>
    <property type="match status" value="1"/>
</dbReference>
<evidence type="ECO:0000256" key="1">
    <source>
        <dbReference type="ARBA" id="ARBA00009175"/>
    </source>
</evidence>
<dbReference type="PANTHER" id="PTHR30632">
    <property type="entry name" value="MOLYBDATE-BINDING PERIPLASMIC PROTEIN"/>
    <property type="match status" value="1"/>
</dbReference>
<dbReference type="InterPro" id="IPR005950">
    <property type="entry name" value="ModA"/>
</dbReference>
<dbReference type="PROSITE" id="PS51257">
    <property type="entry name" value="PROKAR_LIPOPROTEIN"/>
    <property type="match status" value="1"/>
</dbReference>
<feature type="chain" id="PRO_5045371777" evidence="4">
    <location>
        <begin position="21"/>
        <end position="265"/>
    </location>
</feature>
<comment type="caution">
    <text evidence="5">The sequence shown here is derived from an EMBL/GenBank/DDBJ whole genome shotgun (WGS) entry which is preliminary data.</text>
</comment>
<dbReference type="SUPFAM" id="SSF53850">
    <property type="entry name" value="Periplasmic binding protein-like II"/>
    <property type="match status" value="1"/>
</dbReference>
<sequence>MRKYRLASWLAVVCLIAVLAAGCGTKPEPAAASGIELNVSAALGLKEALLDIQKEYEGKNPNITLVYNLAAAGVLQAQIERGVPADIFISAARKQMDDLQKKGRIADATRRDLVGNKLVLVIHKDSDLGLTSFRDLTDEKVVRYGLGTPETMPAGQYGIEVLKYLGIWDKVKGKAVLAKDIRQIIAYVETKNVDAGIVFSTVAALSDKVRVVAAAPPGSHRPIVFPGAVLKDAKHPREAEAFLNYLSGPEAARIFQKYGFSVISR</sequence>
<gene>
    <name evidence="5" type="primary">modA</name>
    <name evidence="5" type="ORF">Q4T40_12985</name>
</gene>
<protein>
    <submittedName>
        <fullName evidence="5">Molybdate ABC transporter substrate-binding protein</fullName>
    </submittedName>
</protein>
<evidence type="ECO:0000313" key="6">
    <source>
        <dbReference type="Proteomes" id="UP001254848"/>
    </source>
</evidence>
<organism evidence="5 6">
    <name type="scientific">Anaeroselena agilis</name>
    <dbReference type="NCBI Taxonomy" id="3063788"/>
    <lineage>
        <taxon>Bacteria</taxon>
        <taxon>Bacillati</taxon>
        <taxon>Bacillota</taxon>
        <taxon>Negativicutes</taxon>
        <taxon>Acetonemataceae</taxon>
        <taxon>Anaeroselena</taxon>
    </lineage>
</organism>
<dbReference type="InterPro" id="IPR041879">
    <property type="entry name" value="YvgL-like_PBP2"/>
</dbReference>
<evidence type="ECO:0000256" key="4">
    <source>
        <dbReference type="SAM" id="SignalP"/>
    </source>
</evidence>
<evidence type="ECO:0000313" key="5">
    <source>
        <dbReference type="EMBL" id="MDT8902164.1"/>
    </source>
</evidence>
<feature type="signal peptide" evidence="4">
    <location>
        <begin position="1"/>
        <end position="20"/>
    </location>
</feature>
<dbReference type="Gene3D" id="3.40.190.10">
    <property type="entry name" value="Periplasmic binding protein-like II"/>
    <property type="match status" value="2"/>
</dbReference>
<keyword evidence="6" id="KW-1185">Reference proteome</keyword>
<dbReference type="PANTHER" id="PTHR30632:SF0">
    <property type="entry name" value="SULFATE-BINDING PROTEIN"/>
    <property type="match status" value="1"/>
</dbReference>
<reference evidence="5 6" key="1">
    <citation type="submission" date="2023-07" db="EMBL/GenBank/DDBJ databases">
        <title>The novel representative of Negativicutes class, Anaeroselena agilis gen. nov. sp. nov.</title>
        <authorList>
            <person name="Prokofeva M.I."/>
            <person name="Elcheninov A.G."/>
            <person name="Klyukina A."/>
            <person name="Kublanov I.V."/>
            <person name="Frolov E.N."/>
            <person name="Podosokorskaya O.A."/>
        </authorList>
    </citation>
    <scope>NUCLEOTIDE SEQUENCE [LARGE SCALE GENOMIC DNA]</scope>
    <source>
        <strain evidence="5 6">4137-cl</strain>
    </source>
</reference>
<keyword evidence="2" id="KW-0479">Metal-binding</keyword>
<dbReference type="NCBIfam" id="TIGR01256">
    <property type="entry name" value="modA"/>
    <property type="match status" value="1"/>
</dbReference>
<keyword evidence="3 4" id="KW-0732">Signal</keyword>
<proteinExistence type="inferred from homology"/>
<evidence type="ECO:0000256" key="3">
    <source>
        <dbReference type="ARBA" id="ARBA00022729"/>
    </source>
</evidence>
<name>A0ABU3NZF0_9FIRM</name>
<accession>A0ABU3NZF0</accession>
<evidence type="ECO:0000256" key="2">
    <source>
        <dbReference type="ARBA" id="ARBA00022723"/>
    </source>
</evidence>
<dbReference type="CDD" id="cd13537">
    <property type="entry name" value="PBP2_YvgL_like"/>
    <property type="match status" value="1"/>
</dbReference>
<comment type="similarity">
    <text evidence="1">Belongs to the bacterial solute-binding protein ModA family.</text>
</comment>
<dbReference type="Pfam" id="PF13531">
    <property type="entry name" value="SBP_bac_11"/>
    <property type="match status" value="1"/>
</dbReference>
<dbReference type="Proteomes" id="UP001254848">
    <property type="component" value="Unassembled WGS sequence"/>
</dbReference>
<dbReference type="RefSeq" id="WP_413780650.1">
    <property type="nucleotide sequence ID" value="NZ_JAUOZS010000001.1"/>
</dbReference>
<dbReference type="EMBL" id="JAUOZS010000001">
    <property type="protein sequence ID" value="MDT8902164.1"/>
    <property type="molecule type" value="Genomic_DNA"/>
</dbReference>